<dbReference type="AlphaFoldDB" id="A0A3N1Y0V7"/>
<dbReference type="PANTHER" id="PTHR43293">
    <property type="entry name" value="ACETATE COA-TRANSFERASE YDIF"/>
    <property type="match status" value="1"/>
</dbReference>
<dbReference type="InterPro" id="IPR004165">
    <property type="entry name" value="CoA_trans_fam_I"/>
</dbReference>
<name>A0A3N1Y0V7_9GAMM</name>
<dbReference type="GO" id="GO:0008410">
    <property type="term" value="F:CoA-transferase activity"/>
    <property type="evidence" value="ECO:0007669"/>
    <property type="project" value="InterPro"/>
</dbReference>
<evidence type="ECO:0000313" key="1">
    <source>
        <dbReference type="EMBL" id="ROR32465.1"/>
    </source>
</evidence>
<dbReference type="Pfam" id="PF01144">
    <property type="entry name" value="CoA_trans"/>
    <property type="match status" value="1"/>
</dbReference>
<dbReference type="InterPro" id="IPR037171">
    <property type="entry name" value="NagB/RpiA_transferase-like"/>
</dbReference>
<organism evidence="1 2">
    <name type="scientific">Inmirania thermothiophila</name>
    <dbReference type="NCBI Taxonomy" id="1750597"/>
    <lineage>
        <taxon>Bacteria</taxon>
        <taxon>Pseudomonadati</taxon>
        <taxon>Pseudomonadota</taxon>
        <taxon>Gammaproteobacteria</taxon>
        <taxon>Chromatiales</taxon>
        <taxon>Ectothiorhodospiraceae</taxon>
        <taxon>Inmirania</taxon>
    </lineage>
</organism>
<dbReference type="SUPFAM" id="SSF100950">
    <property type="entry name" value="NagB/RpiA/CoA transferase-like"/>
    <property type="match status" value="1"/>
</dbReference>
<gene>
    <name evidence="1" type="ORF">EDC57_1667</name>
</gene>
<protein>
    <submittedName>
        <fullName evidence="1">Glutaconate CoA-transferase subunit B</fullName>
    </submittedName>
</protein>
<evidence type="ECO:0000313" key="2">
    <source>
        <dbReference type="Proteomes" id="UP000276634"/>
    </source>
</evidence>
<proteinExistence type="predicted"/>
<accession>A0A3N1Y0V7</accession>
<dbReference type="Proteomes" id="UP000276634">
    <property type="component" value="Unassembled WGS sequence"/>
</dbReference>
<dbReference type="EMBL" id="RJVI01000002">
    <property type="protein sequence ID" value="ROR32465.1"/>
    <property type="molecule type" value="Genomic_DNA"/>
</dbReference>
<reference evidence="1 2" key="1">
    <citation type="submission" date="2018-11" db="EMBL/GenBank/DDBJ databases">
        <title>Genomic Encyclopedia of Type Strains, Phase IV (KMG-IV): sequencing the most valuable type-strain genomes for metagenomic binning, comparative biology and taxonomic classification.</title>
        <authorList>
            <person name="Goeker M."/>
        </authorList>
    </citation>
    <scope>NUCLEOTIDE SEQUENCE [LARGE SCALE GENOMIC DNA]</scope>
    <source>
        <strain evidence="1 2">DSM 100275</strain>
    </source>
</reference>
<dbReference type="RefSeq" id="WP_123401404.1">
    <property type="nucleotide sequence ID" value="NZ_RJVI01000002.1"/>
</dbReference>
<sequence>MAYSTQELMIIAAAREIADREVVFVGMRLPIMAFGVARATHAPDAVGLFECGLVRHTPASGMLYTMGDPPNQEGAAWATGTVQLLGLLQGGRVDVGFIGGAEVDRFGNVNTSYIGDPRRPKVKLPGSGGAADIAAMAHRLLVIINHERRRLVERVDYVTSVGHLDGGASRRRAGLRRGGTAAVITDKAILRPWGPERELHLASWHPGTTPDEVRDATGWDLRLHPEARPTPPPTEAELAALRRLDPEGFWR</sequence>
<comment type="caution">
    <text evidence="1">The sequence shown here is derived from an EMBL/GenBank/DDBJ whole genome shotgun (WGS) entry which is preliminary data.</text>
</comment>
<keyword evidence="2" id="KW-1185">Reference proteome</keyword>
<dbReference type="SMART" id="SM00882">
    <property type="entry name" value="CoA_trans"/>
    <property type="match status" value="1"/>
</dbReference>
<keyword evidence="1" id="KW-0808">Transferase</keyword>
<dbReference type="Gene3D" id="3.40.1080.10">
    <property type="entry name" value="Glutaconate Coenzyme A-transferase"/>
    <property type="match status" value="1"/>
</dbReference>
<dbReference type="PANTHER" id="PTHR43293:SF3">
    <property type="entry name" value="CHOLESTEROL RING-CLEAVING HYDROLASE IPDB SUBUNIT"/>
    <property type="match status" value="1"/>
</dbReference>
<dbReference type="OrthoDB" id="9813111at2"/>